<keyword evidence="8" id="KW-1133">Transmembrane helix</keyword>
<feature type="coiled-coil region" evidence="11">
    <location>
        <begin position="44"/>
        <end position="74"/>
    </location>
</feature>
<evidence type="ECO:0000256" key="9">
    <source>
        <dbReference type="ARBA" id="ARBA00023128"/>
    </source>
</evidence>
<evidence type="ECO:0000256" key="2">
    <source>
        <dbReference type="ARBA" id="ARBA00004434"/>
    </source>
</evidence>
<comment type="similarity">
    <text evidence="3">Belongs to the COX16 family.</text>
</comment>
<evidence type="ECO:0000256" key="8">
    <source>
        <dbReference type="ARBA" id="ARBA00022989"/>
    </source>
</evidence>
<dbReference type="InterPro" id="IPR020164">
    <property type="entry name" value="Cyt_c_Oxase_assmbl_COX16"/>
</dbReference>
<name>A0A2I1GQP0_9GLOM</name>
<dbReference type="VEuPathDB" id="FungiDB:RhiirA1_503519"/>
<dbReference type="EMBL" id="LLXI01000689">
    <property type="protein sequence ID" value="PKY48951.1"/>
    <property type="molecule type" value="Genomic_DNA"/>
</dbReference>
<keyword evidence="13" id="KW-1185">Reference proteome</keyword>
<dbReference type="VEuPathDB" id="FungiDB:RhiirFUN_015090"/>
<sequence length="88" mass="10760">MHTFARKRLNQPPIYRAIKRHPFIYFGLPLIVPIVCVDKEEKLQMNKDRRLINLKNEYERLQATHEELDDWEIKRVERRDGEFDGILR</sequence>
<evidence type="ECO:0000313" key="13">
    <source>
        <dbReference type="Proteomes" id="UP000234323"/>
    </source>
</evidence>
<comment type="subcellular location">
    <subcellularLocation>
        <location evidence="2">Mitochondrion inner membrane</location>
        <topology evidence="2">Single-pass membrane protein</topology>
    </subcellularLocation>
</comment>
<keyword evidence="9" id="KW-0496">Mitochondrion</keyword>
<evidence type="ECO:0000256" key="4">
    <source>
        <dbReference type="ARBA" id="ARBA00015368"/>
    </source>
</evidence>
<evidence type="ECO:0000256" key="6">
    <source>
        <dbReference type="ARBA" id="ARBA00022692"/>
    </source>
</evidence>
<organism evidence="12 13">
    <name type="scientific">Rhizophagus irregularis</name>
    <dbReference type="NCBI Taxonomy" id="588596"/>
    <lineage>
        <taxon>Eukaryota</taxon>
        <taxon>Fungi</taxon>
        <taxon>Fungi incertae sedis</taxon>
        <taxon>Mucoromycota</taxon>
        <taxon>Glomeromycotina</taxon>
        <taxon>Glomeromycetes</taxon>
        <taxon>Glomerales</taxon>
        <taxon>Glomeraceae</taxon>
        <taxon>Rhizophagus</taxon>
    </lineage>
</organism>
<evidence type="ECO:0000256" key="10">
    <source>
        <dbReference type="ARBA" id="ARBA00023136"/>
    </source>
</evidence>
<keyword evidence="11" id="KW-0175">Coiled coil</keyword>
<protein>
    <recommendedName>
        <fullName evidence="4">Cytochrome c oxidase assembly protein COX16, mitochondrial</fullName>
    </recommendedName>
    <alternativeName>
        <fullName evidence="5">Cytochrome c oxidase assembly protein cox16, mitochondrial</fullName>
    </alternativeName>
</protein>
<accession>A0A2I1GQP0</accession>
<keyword evidence="7" id="KW-0999">Mitochondrion inner membrane</keyword>
<dbReference type="Proteomes" id="UP000234323">
    <property type="component" value="Unassembled WGS sequence"/>
</dbReference>
<keyword evidence="6" id="KW-0812">Transmembrane</keyword>
<evidence type="ECO:0000256" key="3">
    <source>
        <dbReference type="ARBA" id="ARBA00008370"/>
    </source>
</evidence>
<gene>
    <name evidence="12" type="ORF">RhiirA4_464724</name>
</gene>
<dbReference type="AlphaFoldDB" id="A0A2I1GQP0"/>
<evidence type="ECO:0000256" key="11">
    <source>
        <dbReference type="SAM" id="Coils"/>
    </source>
</evidence>
<evidence type="ECO:0000256" key="7">
    <source>
        <dbReference type="ARBA" id="ARBA00022792"/>
    </source>
</evidence>
<evidence type="ECO:0000256" key="5">
    <source>
        <dbReference type="ARBA" id="ARBA00019222"/>
    </source>
</evidence>
<dbReference type="VEuPathDB" id="FungiDB:FUN_018657"/>
<dbReference type="Pfam" id="PF14138">
    <property type="entry name" value="COX16"/>
    <property type="match status" value="1"/>
</dbReference>
<proteinExistence type="inferred from homology"/>
<comment type="caution">
    <text evidence="12">The sequence shown here is derived from an EMBL/GenBank/DDBJ whole genome shotgun (WGS) entry which is preliminary data.</text>
</comment>
<evidence type="ECO:0000313" key="12">
    <source>
        <dbReference type="EMBL" id="PKY48951.1"/>
    </source>
</evidence>
<dbReference type="GO" id="GO:0005743">
    <property type="term" value="C:mitochondrial inner membrane"/>
    <property type="evidence" value="ECO:0007669"/>
    <property type="project" value="UniProtKB-SubCell"/>
</dbReference>
<keyword evidence="10" id="KW-0472">Membrane</keyword>
<reference evidence="12 13" key="1">
    <citation type="submission" date="2015-10" db="EMBL/GenBank/DDBJ databases">
        <title>Genome analyses suggest a sexual origin of heterokaryosis in a supposedly ancient asexual fungus.</title>
        <authorList>
            <person name="Ropars J."/>
            <person name="Sedzielewska K."/>
            <person name="Noel J."/>
            <person name="Charron P."/>
            <person name="Farinelli L."/>
            <person name="Marton T."/>
            <person name="Kruger M."/>
            <person name="Pelin A."/>
            <person name="Brachmann A."/>
            <person name="Corradi N."/>
        </authorList>
    </citation>
    <scope>NUCLEOTIDE SEQUENCE [LARGE SCALE GENOMIC DNA]</scope>
    <source>
        <strain evidence="12 13">A4</strain>
    </source>
</reference>
<comment type="function">
    <text evidence="1">Required for the assembly of the mitochondrial respiratory chain complex IV (CIV), also known as cytochrome c oxidase. May participate in merging the COX1 and COX2 assembly lines.</text>
</comment>
<evidence type="ECO:0000256" key="1">
    <source>
        <dbReference type="ARBA" id="ARBA00002490"/>
    </source>
</evidence>